<keyword evidence="3" id="KW-0456">Lyase</keyword>
<proteinExistence type="predicted"/>
<dbReference type="KEGG" id="gaz:Pan241w_25380"/>
<sequence>MLELMIYGANPKNSSKISLEMGQELELGRSLEAPISVPWDDRISRKHAVLTVQQKQVLVKRYPAAENAIFLSGEEQDEFLLNPGSAFVIGSTTFRLTDSVSSFASPHESPLEEVTFKPNELLKVRYRDADQRIDVLAHLPDLIMDARNDADLYHRLVTMLLSGVKHADAVAVVRLNAEDRVEVPFWERRRQTQGGFHPSGRLVLEAVNKSRRSVLHVWASKEETQEEEDYTAVAEFDWAFCTPIEDGDSVKWGLYVAGELNHPYQASIPQGTSGIDLQADVKFTELVASIVKSVRRLNQLERQQAGLRQFFAPPILSAIGDNLNTEILEPRECDVTVLFCDLRGFSQHAEDSSEDLIGLLDRVSQALGVMTSHILEFGGVTGDFQGDAALGFWGWPFSSDLAPLDACRAALAIRAAFEQIKLQPDHPLSDFRMGIGIAHGRAVAGKIGTSEQVKVSVFGPVVNLASRLEGLTKHLRVPVLMDEATAQIVRSKLDRREGRARKLARILPYGMERPVVVSELVPPETQAETLTDEQITCYETAVDCFVEGEWEEAFRLLHDIPPSDRAQDFLALQITRSNRVAPADWDGIIRFDSK</sequence>
<dbReference type="Gene3D" id="2.60.200.20">
    <property type="match status" value="1"/>
</dbReference>
<dbReference type="EMBL" id="CP036269">
    <property type="protein sequence ID" value="QDT42454.1"/>
    <property type="molecule type" value="Genomic_DNA"/>
</dbReference>
<dbReference type="AlphaFoldDB" id="A0A517REZ9"/>
<dbReference type="RefSeq" id="WP_232107431.1">
    <property type="nucleotide sequence ID" value="NZ_CP036269.1"/>
</dbReference>
<dbReference type="GO" id="GO:0006171">
    <property type="term" value="P:cAMP biosynthetic process"/>
    <property type="evidence" value="ECO:0007669"/>
    <property type="project" value="TreeGrafter"/>
</dbReference>
<name>A0A517REZ9_9PLAN</name>
<organism evidence="3 4">
    <name type="scientific">Gimesia alba</name>
    <dbReference type="NCBI Taxonomy" id="2527973"/>
    <lineage>
        <taxon>Bacteria</taxon>
        <taxon>Pseudomonadati</taxon>
        <taxon>Planctomycetota</taxon>
        <taxon>Planctomycetia</taxon>
        <taxon>Planctomycetales</taxon>
        <taxon>Planctomycetaceae</taxon>
        <taxon>Gimesia</taxon>
    </lineage>
</organism>
<dbReference type="EC" id="4.6.1.1" evidence="3"/>
<dbReference type="InterPro" id="IPR000253">
    <property type="entry name" value="FHA_dom"/>
</dbReference>
<dbReference type="PROSITE" id="PS50125">
    <property type="entry name" value="GUANYLATE_CYCLASE_2"/>
    <property type="match status" value="1"/>
</dbReference>
<gene>
    <name evidence="3" type="primary">cyaB_2</name>
    <name evidence="3" type="ORF">Pan241w_25380</name>
</gene>
<dbReference type="Gene3D" id="3.30.70.1230">
    <property type="entry name" value="Nucleotide cyclase"/>
    <property type="match status" value="1"/>
</dbReference>
<accession>A0A517REZ9</accession>
<evidence type="ECO:0000313" key="4">
    <source>
        <dbReference type="Proteomes" id="UP000317171"/>
    </source>
</evidence>
<dbReference type="GO" id="GO:0035556">
    <property type="term" value="P:intracellular signal transduction"/>
    <property type="evidence" value="ECO:0007669"/>
    <property type="project" value="InterPro"/>
</dbReference>
<dbReference type="PROSITE" id="PS50006">
    <property type="entry name" value="FHA_DOMAIN"/>
    <property type="match status" value="1"/>
</dbReference>
<dbReference type="Pfam" id="PF00211">
    <property type="entry name" value="Guanylate_cyc"/>
    <property type="match status" value="1"/>
</dbReference>
<dbReference type="InterPro" id="IPR029787">
    <property type="entry name" value="Nucleotide_cyclase"/>
</dbReference>
<dbReference type="InterPro" id="IPR050697">
    <property type="entry name" value="Adenylyl/Guanylyl_Cyclase_3/4"/>
</dbReference>
<dbReference type="SUPFAM" id="SSF55073">
    <property type="entry name" value="Nucleotide cyclase"/>
    <property type="match status" value="1"/>
</dbReference>
<protein>
    <submittedName>
        <fullName evidence="3">Adenylate cyclase 2</fullName>
        <ecNumber evidence="3">4.6.1.1</ecNumber>
    </submittedName>
</protein>
<dbReference type="SMART" id="SM00044">
    <property type="entry name" value="CYCc"/>
    <property type="match status" value="1"/>
</dbReference>
<dbReference type="InterPro" id="IPR001054">
    <property type="entry name" value="A/G_cyclase"/>
</dbReference>
<evidence type="ECO:0000259" key="1">
    <source>
        <dbReference type="PROSITE" id="PS50006"/>
    </source>
</evidence>
<keyword evidence="4" id="KW-1185">Reference proteome</keyword>
<dbReference type="GO" id="GO:0004016">
    <property type="term" value="F:adenylate cyclase activity"/>
    <property type="evidence" value="ECO:0007669"/>
    <property type="project" value="UniProtKB-EC"/>
</dbReference>
<dbReference type="PANTHER" id="PTHR43081:SF20">
    <property type="entry name" value="TWO-COMPONENT RESPONSE REGULATOR"/>
    <property type="match status" value="1"/>
</dbReference>
<evidence type="ECO:0000259" key="2">
    <source>
        <dbReference type="PROSITE" id="PS50125"/>
    </source>
</evidence>
<feature type="domain" description="Guanylate cyclase" evidence="2">
    <location>
        <begin position="336"/>
        <end position="469"/>
    </location>
</feature>
<dbReference type="CDD" id="cd07302">
    <property type="entry name" value="CHD"/>
    <property type="match status" value="1"/>
</dbReference>
<dbReference type="Proteomes" id="UP000317171">
    <property type="component" value="Chromosome"/>
</dbReference>
<reference evidence="3 4" key="1">
    <citation type="submission" date="2019-02" db="EMBL/GenBank/DDBJ databases">
        <title>Deep-cultivation of Planctomycetes and their phenomic and genomic characterization uncovers novel biology.</title>
        <authorList>
            <person name="Wiegand S."/>
            <person name="Jogler M."/>
            <person name="Boedeker C."/>
            <person name="Pinto D."/>
            <person name="Vollmers J."/>
            <person name="Rivas-Marin E."/>
            <person name="Kohn T."/>
            <person name="Peeters S.H."/>
            <person name="Heuer A."/>
            <person name="Rast P."/>
            <person name="Oberbeckmann S."/>
            <person name="Bunk B."/>
            <person name="Jeske O."/>
            <person name="Meyerdierks A."/>
            <person name="Storesund J.E."/>
            <person name="Kallscheuer N."/>
            <person name="Luecker S."/>
            <person name="Lage O.M."/>
            <person name="Pohl T."/>
            <person name="Merkel B.J."/>
            <person name="Hornburger P."/>
            <person name="Mueller R.-W."/>
            <person name="Bruemmer F."/>
            <person name="Labrenz M."/>
            <person name="Spormann A.M."/>
            <person name="Op den Camp H."/>
            <person name="Overmann J."/>
            <person name="Amann R."/>
            <person name="Jetten M.S.M."/>
            <person name="Mascher T."/>
            <person name="Medema M.H."/>
            <person name="Devos D.P."/>
            <person name="Kaster A.-K."/>
            <person name="Ovreas L."/>
            <person name="Rohde M."/>
            <person name="Galperin M.Y."/>
            <person name="Jogler C."/>
        </authorList>
    </citation>
    <scope>NUCLEOTIDE SEQUENCE [LARGE SCALE GENOMIC DNA]</scope>
    <source>
        <strain evidence="3 4">Pan241w</strain>
    </source>
</reference>
<dbReference type="PANTHER" id="PTHR43081">
    <property type="entry name" value="ADENYLATE CYCLASE, TERMINAL-DIFFERENTIATION SPECIFIC-RELATED"/>
    <property type="match status" value="1"/>
</dbReference>
<feature type="domain" description="FHA" evidence="1">
    <location>
        <begin position="25"/>
        <end position="76"/>
    </location>
</feature>
<dbReference type="InterPro" id="IPR008984">
    <property type="entry name" value="SMAD_FHA_dom_sf"/>
</dbReference>
<evidence type="ECO:0000313" key="3">
    <source>
        <dbReference type="EMBL" id="QDT42454.1"/>
    </source>
</evidence>
<dbReference type="SUPFAM" id="SSF49879">
    <property type="entry name" value="SMAD/FHA domain"/>
    <property type="match status" value="1"/>
</dbReference>